<evidence type="ECO:0000313" key="15">
    <source>
        <dbReference type="Proteomes" id="UP000468650"/>
    </source>
</evidence>
<keyword evidence="6" id="KW-1015">Disulfide bond</keyword>
<evidence type="ECO:0000256" key="12">
    <source>
        <dbReference type="SAM" id="SignalP"/>
    </source>
</evidence>
<dbReference type="GO" id="GO:0045454">
    <property type="term" value="P:cell redox homeostasis"/>
    <property type="evidence" value="ECO:0007669"/>
    <property type="project" value="TreeGrafter"/>
</dbReference>
<evidence type="ECO:0000256" key="3">
    <source>
        <dbReference type="ARBA" id="ARBA00022559"/>
    </source>
</evidence>
<feature type="domain" description="Thioredoxin" evidence="13">
    <location>
        <begin position="35"/>
        <end position="202"/>
    </location>
</feature>
<evidence type="ECO:0000256" key="4">
    <source>
        <dbReference type="ARBA" id="ARBA00022862"/>
    </source>
</evidence>
<dbReference type="InterPro" id="IPR050924">
    <property type="entry name" value="Peroxiredoxin_BCP/PrxQ"/>
</dbReference>
<dbReference type="Gene3D" id="3.40.30.10">
    <property type="entry name" value="Glutaredoxin"/>
    <property type="match status" value="1"/>
</dbReference>
<dbReference type="InterPro" id="IPR000866">
    <property type="entry name" value="AhpC/TSA"/>
</dbReference>
<name>A0A6N6RE62_9FLAO</name>
<comment type="similarity">
    <text evidence="9">Belongs to the peroxiredoxin family. BCP/PrxQ subfamily.</text>
</comment>
<keyword evidence="12" id="KW-0732">Signal</keyword>
<organism evidence="14 15">
    <name type="scientific">Phaeocystidibacter luteus</name>
    <dbReference type="NCBI Taxonomy" id="911197"/>
    <lineage>
        <taxon>Bacteria</taxon>
        <taxon>Pseudomonadati</taxon>
        <taxon>Bacteroidota</taxon>
        <taxon>Flavobacteriia</taxon>
        <taxon>Flavobacteriales</taxon>
        <taxon>Phaeocystidibacteraceae</taxon>
        <taxon>Phaeocystidibacter</taxon>
    </lineage>
</organism>
<comment type="caution">
    <text evidence="14">The sequence shown here is derived from an EMBL/GenBank/DDBJ whole genome shotgun (WGS) entry which is preliminary data.</text>
</comment>
<evidence type="ECO:0000256" key="6">
    <source>
        <dbReference type="ARBA" id="ARBA00023157"/>
    </source>
</evidence>
<evidence type="ECO:0000256" key="1">
    <source>
        <dbReference type="ARBA" id="ARBA00003330"/>
    </source>
</evidence>
<evidence type="ECO:0000256" key="5">
    <source>
        <dbReference type="ARBA" id="ARBA00023002"/>
    </source>
</evidence>
<dbReference type="EMBL" id="WBVO01000009">
    <property type="protein sequence ID" value="KAB2808033.1"/>
    <property type="molecule type" value="Genomic_DNA"/>
</dbReference>
<evidence type="ECO:0000256" key="2">
    <source>
        <dbReference type="ARBA" id="ARBA00013017"/>
    </source>
</evidence>
<accession>A0A6N6RE62</accession>
<evidence type="ECO:0000256" key="10">
    <source>
        <dbReference type="ARBA" id="ARBA00042639"/>
    </source>
</evidence>
<dbReference type="Proteomes" id="UP000468650">
    <property type="component" value="Unassembled WGS sequence"/>
</dbReference>
<feature type="chain" id="PRO_5026815653" description="thioredoxin-dependent peroxiredoxin" evidence="12">
    <location>
        <begin position="19"/>
        <end position="202"/>
    </location>
</feature>
<protein>
    <recommendedName>
        <fullName evidence="2">thioredoxin-dependent peroxiredoxin</fullName>
        <ecNumber evidence="2">1.11.1.24</ecNumber>
    </recommendedName>
    <alternativeName>
        <fullName evidence="8">Thioredoxin peroxidase</fullName>
    </alternativeName>
    <alternativeName>
        <fullName evidence="10">Thioredoxin-dependent peroxiredoxin Bcp</fullName>
    </alternativeName>
</protein>
<dbReference type="EC" id="1.11.1.24" evidence="2"/>
<dbReference type="Pfam" id="PF00578">
    <property type="entry name" value="AhpC-TSA"/>
    <property type="match status" value="1"/>
</dbReference>
<dbReference type="PANTHER" id="PTHR42801">
    <property type="entry name" value="THIOREDOXIN-DEPENDENT PEROXIDE REDUCTASE"/>
    <property type="match status" value="1"/>
</dbReference>
<comment type="catalytic activity">
    <reaction evidence="11">
        <text>a hydroperoxide + [thioredoxin]-dithiol = an alcohol + [thioredoxin]-disulfide + H2O</text>
        <dbReference type="Rhea" id="RHEA:62620"/>
        <dbReference type="Rhea" id="RHEA-COMP:10698"/>
        <dbReference type="Rhea" id="RHEA-COMP:10700"/>
        <dbReference type="ChEBI" id="CHEBI:15377"/>
        <dbReference type="ChEBI" id="CHEBI:29950"/>
        <dbReference type="ChEBI" id="CHEBI:30879"/>
        <dbReference type="ChEBI" id="CHEBI:35924"/>
        <dbReference type="ChEBI" id="CHEBI:50058"/>
        <dbReference type="EC" id="1.11.1.24"/>
    </reaction>
</comment>
<dbReference type="GO" id="GO:0005737">
    <property type="term" value="C:cytoplasm"/>
    <property type="evidence" value="ECO:0007669"/>
    <property type="project" value="TreeGrafter"/>
</dbReference>
<dbReference type="GO" id="GO:0034599">
    <property type="term" value="P:cellular response to oxidative stress"/>
    <property type="evidence" value="ECO:0007669"/>
    <property type="project" value="TreeGrafter"/>
</dbReference>
<comment type="function">
    <text evidence="1">Thiol-specific peroxidase that catalyzes the reduction of hydrogen peroxide and organic hydroperoxides to water and alcohols, respectively. Plays a role in cell protection against oxidative stress by detoxifying peroxides and as sensor of hydrogen peroxide-mediated signaling events.</text>
</comment>
<gene>
    <name evidence="14" type="ORF">F8C67_10705</name>
</gene>
<evidence type="ECO:0000256" key="9">
    <source>
        <dbReference type="ARBA" id="ARBA00038489"/>
    </source>
</evidence>
<proteinExistence type="inferred from homology"/>
<evidence type="ECO:0000313" key="14">
    <source>
        <dbReference type="EMBL" id="KAB2808033.1"/>
    </source>
</evidence>
<feature type="signal peptide" evidence="12">
    <location>
        <begin position="1"/>
        <end position="18"/>
    </location>
</feature>
<evidence type="ECO:0000256" key="8">
    <source>
        <dbReference type="ARBA" id="ARBA00032824"/>
    </source>
</evidence>
<dbReference type="GO" id="GO:0008379">
    <property type="term" value="F:thioredoxin peroxidase activity"/>
    <property type="evidence" value="ECO:0007669"/>
    <property type="project" value="TreeGrafter"/>
</dbReference>
<dbReference type="RefSeq" id="WP_151667847.1">
    <property type="nucleotide sequence ID" value="NZ_WBVO01000009.1"/>
</dbReference>
<reference evidence="14 15" key="1">
    <citation type="submission" date="2019-09" db="EMBL/GenBank/DDBJ databases">
        <title>Genomes of family Cryomorphaceae.</title>
        <authorList>
            <person name="Bowman J.P."/>
        </authorList>
    </citation>
    <scope>NUCLEOTIDE SEQUENCE [LARGE SCALE GENOMIC DNA]</scope>
    <source>
        <strain evidence="14 15">LMG 25704</strain>
    </source>
</reference>
<keyword evidence="4" id="KW-0049">Antioxidant</keyword>
<dbReference type="InterPro" id="IPR036249">
    <property type="entry name" value="Thioredoxin-like_sf"/>
</dbReference>
<keyword evidence="15" id="KW-1185">Reference proteome</keyword>
<keyword evidence="5" id="KW-0560">Oxidoreductase</keyword>
<keyword evidence="7" id="KW-0676">Redox-active center</keyword>
<evidence type="ECO:0000256" key="7">
    <source>
        <dbReference type="ARBA" id="ARBA00023284"/>
    </source>
</evidence>
<dbReference type="OrthoDB" id="9809746at2"/>
<dbReference type="PANTHER" id="PTHR42801:SF7">
    <property type="entry name" value="SLL1159 PROTEIN"/>
    <property type="match status" value="1"/>
</dbReference>
<evidence type="ECO:0000259" key="13">
    <source>
        <dbReference type="PROSITE" id="PS51352"/>
    </source>
</evidence>
<dbReference type="PROSITE" id="PS51352">
    <property type="entry name" value="THIOREDOXIN_2"/>
    <property type="match status" value="1"/>
</dbReference>
<dbReference type="SUPFAM" id="SSF52833">
    <property type="entry name" value="Thioredoxin-like"/>
    <property type="match status" value="1"/>
</dbReference>
<sequence>MRYLITAVTLLFATLIHAQTPTSYGMEEDDLPLGLEVGDSLVNMELEDQFGEAISLVNDGPTVVLFYRGSWCPYCTRQLARLTDSIDELTSKGATIIAITPQAEEEEVEMVNELVGGQLHIVVDHTGELMKYFDVDFEVTEAYQDKIVNVLETDLSETNDQEVVVLPVPATYIIDSNGVISWRYFDINYRVRATPTEIYDNL</sequence>
<evidence type="ECO:0000256" key="11">
    <source>
        <dbReference type="ARBA" id="ARBA00049091"/>
    </source>
</evidence>
<dbReference type="InterPro" id="IPR013766">
    <property type="entry name" value="Thioredoxin_domain"/>
</dbReference>
<dbReference type="AlphaFoldDB" id="A0A6N6RE62"/>
<keyword evidence="3" id="KW-0575">Peroxidase</keyword>